<keyword evidence="4" id="KW-0808">Transferase</keyword>
<gene>
    <name evidence="5" type="ORF">VZD24_11400</name>
    <name evidence="4" type="ORF">VZD85_11815</name>
</gene>
<evidence type="ECO:0000313" key="5">
    <source>
        <dbReference type="EMBL" id="MEM0574125.1"/>
    </source>
</evidence>
<feature type="transmembrane region" description="Helical" evidence="2">
    <location>
        <begin position="17"/>
        <end position="40"/>
    </location>
</feature>
<keyword evidence="2" id="KW-0812">Transmembrane</keyword>
<comment type="caution">
    <text evidence="4">The sequence shown here is derived from an EMBL/GenBank/DDBJ whole genome shotgun (WGS) entry which is preliminary data.</text>
</comment>
<dbReference type="Proteomes" id="UP001388259">
    <property type="component" value="Unassembled WGS sequence"/>
</dbReference>
<dbReference type="EMBL" id="JAZBJM010000008">
    <property type="protein sequence ID" value="MEM0519044.1"/>
    <property type="molecule type" value="Genomic_DNA"/>
</dbReference>
<keyword evidence="7" id="KW-1185">Reference proteome</keyword>
<dbReference type="AlphaFoldDB" id="A0AB35YY89"/>
<feature type="domain" description="Bacterial sugar transferase" evidence="3">
    <location>
        <begin position="12"/>
        <end position="189"/>
    </location>
</feature>
<keyword evidence="2" id="KW-1133">Transmembrane helix</keyword>
<dbReference type="EMBL" id="JBANCF010000009">
    <property type="protein sequence ID" value="MEM0574125.1"/>
    <property type="molecule type" value="Genomic_DNA"/>
</dbReference>
<evidence type="ECO:0000256" key="1">
    <source>
        <dbReference type="ARBA" id="ARBA00006464"/>
    </source>
</evidence>
<sequence length="195" mass="22865">MSNKEVIRNPIKRIFDIIFSLILLIHLCWFLALLILIAAFDKGKALFLQIRIGQYGRPFTLFKIRSIHSSNGTISNYGRFLRRSRLDELPQLLNIFLGQMSFVGPRPDVPGYYDALQGESRKILELKPGLFSRAALKYINEESLLAKQKDPMKYNDEIIFPDKVKMNLEYYYNRSFFGDIQIMAVCIKYTFLRFF</sequence>
<dbReference type="Pfam" id="PF02397">
    <property type="entry name" value="Bac_transf"/>
    <property type="match status" value="1"/>
</dbReference>
<evidence type="ECO:0000313" key="4">
    <source>
        <dbReference type="EMBL" id="MEM0519044.1"/>
    </source>
</evidence>
<reference evidence="4 7" key="1">
    <citation type="submission" date="2024-01" db="EMBL/GenBank/DDBJ databases">
        <title>Aequorivita flavus sp. nov., isolated from deep-sea sediment.</title>
        <authorList>
            <person name="Chen X."/>
        </authorList>
    </citation>
    <scope>NUCLEOTIDE SEQUENCE</scope>
    <source>
        <strain evidence="4">MCCC 1A16923</strain>
        <strain evidence="5 7">MCCC 1A16935</strain>
    </source>
</reference>
<dbReference type="EC" id="2.7.8.-" evidence="4"/>
<dbReference type="PANTHER" id="PTHR30576:SF20">
    <property type="entry name" value="QUINOVOSAMINEPHOSPHOTRANSFERAE-RELATED"/>
    <property type="match status" value="1"/>
</dbReference>
<protein>
    <submittedName>
        <fullName evidence="4">Sugar transferase</fullName>
        <ecNumber evidence="4">2.7.8.-</ecNumber>
    </submittedName>
</protein>
<dbReference type="GO" id="GO:0016780">
    <property type="term" value="F:phosphotransferase activity, for other substituted phosphate groups"/>
    <property type="evidence" value="ECO:0007669"/>
    <property type="project" value="TreeGrafter"/>
</dbReference>
<proteinExistence type="inferred from homology"/>
<evidence type="ECO:0000259" key="3">
    <source>
        <dbReference type="Pfam" id="PF02397"/>
    </source>
</evidence>
<dbReference type="PANTHER" id="PTHR30576">
    <property type="entry name" value="COLANIC BIOSYNTHESIS UDP-GLUCOSE LIPID CARRIER TRANSFERASE"/>
    <property type="match status" value="1"/>
</dbReference>
<dbReference type="RefSeq" id="WP_342687695.1">
    <property type="nucleotide sequence ID" value="NZ_JAZBJM010000008.1"/>
</dbReference>
<dbReference type="Proteomes" id="UP001390963">
    <property type="component" value="Unassembled WGS sequence"/>
</dbReference>
<organism evidence="4 6">
    <name type="scientific">Aequorivita flava</name>
    <dbReference type="NCBI Taxonomy" id="3114371"/>
    <lineage>
        <taxon>Bacteria</taxon>
        <taxon>Pseudomonadati</taxon>
        <taxon>Bacteroidota</taxon>
        <taxon>Flavobacteriia</taxon>
        <taxon>Flavobacteriales</taxon>
        <taxon>Flavobacteriaceae</taxon>
        <taxon>Aequorivita</taxon>
    </lineage>
</organism>
<name>A0AB35YY89_9FLAO</name>
<evidence type="ECO:0000313" key="7">
    <source>
        <dbReference type="Proteomes" id="UP001390963"/>
    </source>
</evidence>
<accession>A0AB35YY89</accession>
<comment type="similarity">
    <text evidence="1">Belongs to the bacterial sugar transferase family.</text>
</comment>
<dbReference type="InterPro" id="IPR003362">
    <property type="entry name" value="Bact_transf"/>
</dbReference>
<keyword evidence="2" id="KW-0472">Membrane</keyword>
<evidence type="ECO:0000256" key="2">
    <source>
        <dbReference type="SAM" id="Phobius"/>
    </source>
</evidence>
<evidence type="ECO:0000313" key="6">
    <source>
        <dbReference type="Proteomes" id="UP001388259"/>
    </source>
</evidence>